<comment type="catalytic activity">
    <reaction evidence="1">
        <text>(2R)-2-phosphoglycerate = (2R)-3-phosphoglycerate</text>
        <dbReference type="Rhea" id="RHEA:15901"/>
        <dbReference type="ChEBI" id="CHEBI:58272"/>
        <dbReference type="ChEBI" id="CHEBI:58289"/>
        <dbReference type="EC" id="5.4.2.12"/>
    </reaction>
</comment>
<protein>
    <submittedName>
        <fullName evidence="7">Phosphoglycerate mutase</fullName>
    </submittedName>
</protein>
<dbReference type="SUPFAM" id="SSF53649">
    <property type="entry name" value="Alkaline phosphatase-like"/>
    <property type="match status" value="1"/>
</dbReference>
<organism evidence="7 8">
    <name type="scientific">Candidatus Nitronauta litoralis</name>
    <dbReference type="NCBI Taxonomy" id="2705533"/>
    <lineage>
        <taxon>Bacteria</taxon>
        <taxon>Pseudomonadati</taxon>
        <taxon>Nitrospinota/Tectimicrobiota group</taxon>
        <taxon>Nitrospinota</taxon>
        <taxon>Nitrospinia</taxon>
        <taxon>Nitrospinales</taxon>
        <taxon>Nitrospinaceae</taxon>
        <taxon>Candidatus Nitronauta</taxon>
    </lineage>
</organism>
<evidence type="ECO:0000256" key="5">
    <source>
        <dbReference type="ARBA" id="ARBA00023152"/>
    </source>
</evidence>
<name>A0A7T0BU91_9BACT</name>
<dbReference type="Pfam" id="PF01676">
    <property type="entry name" value="Metalloenzyme"/>
    <property type="match status" value="1"/>
</dbReference>
<dbReference type="InterPro" id="IPR004456">
    <property type="entry name" value="Pglycerate_mutase_ApgM"/>
</dbReference>
<evidence type="ECO:0000313" key="7">
    <source>
        <dbReference type="EMBL" id="QPJ61079.1"/>
    </source>
</evidence>
<dbReference type="InterPro" id="IPR017850">
    <property type="entry name" value="Alkaline_phosphatase_core_sf"/>
</dbReference>
<proteinExistence type="inferred from homology"/>
<dbReference type="Proteomes" id="UP000594688">
    <property type="component" value="Chromosome"/>
</dbReference>
<dbReference type="PIRSF" id="PIRSF006392">
    <property type="entry name" value="IPGAM_arch"/>
    <property type="match status" value="1"/>
</dbReference>
<dbReference type="NCBIfam" id="TIGR00306">
    <property type="entry name" value="apgM"/>
    <property type="match status" value="1"/>
</dbReference>
<dbReference type="GO" id="GO:0004619">
    <property type="term" value="F:phosphoglycerate mutase activity"/>
    <property type="evidence" value="ECO:0007669"/>
    <property type="project" value="UniProtKB-EC"/>
</dbReference>
<dbReference type="KEGG" id="nli:G3M70_03905"/>
<dbReference type="Pfam" id="PF10143">
    <property type="entry name" value="PhosphMutase"/>
    <property type="match status" value="1"/>
</dbReference>
<dbReference type="Gene3D" id="3.30.70.2130">
    <property type="entry name" value="Metalloenzyme domain"/>
    <property type="match status" value="1"/>
</dbReference>
<evidence type="ECO:0000313" key="8">
    <source>
        <dbReference type="Proteomes" id="UP000594688"/>
    </source>
</evidence>
<dbReference type="PANTHER" id="PTHR31209">
    <property type="entry name" value="COFACTOR-INDEPENDENT PHOSPHOGLYCERATE MUTASE"/>
    <property type="match status" value="1"/>
</dbReference>
<evidence type="ECO:0000259" key="6">
    <source>
        <dbReference type="Pfam" id="PF01676"/>
    </source>
</evidence>
<dbReference type="Gene3D" id="3.40.720.10">
    <property type="entry name" value="Alkaline Phosphatase, subunit A"/>
    <property type="match status" value="2"/>
</dbReference>
<comment type="similarity">
    <text evidence="4">Belongs to the BPG-independent phosphoglycerate mutase family. A-PGAM subfamily.</text>
</comment>
<dbReference type="EMBL" id="CP048685">
    <property type="protein sequence ID" value="QPJ61079.1"/>
    <property type="molecule type" value="Genomic_DNA"/>
</dbReference>
<evidence type="ECO:0000256" key="1">
    <source>
        <dbReference type="ARBA" id="ARBA00000370"/>
    </source>
</evidence>
<sequence length="400" mass="43552">MKYLVLIGGGLSDQPIAERDNQTPLQLANTPNLDRLAQTGRAGAYNPLPESLPAGPEVSLLGLLGYDPVEYVSGPGHYLAKALKVPVGEDEMPLCCDFIILQSSHNDMILKDFTADRLSGEDSATLIAALQESIVSDDVRFHSGGGPSNLMVMKTDPFPDRLQPPMELVGEGIRKHIPQEKPYRELVHLMNEAQIILHNHPFNRQRAADSADAVNSVWFWGNGQSKQLPEFEQHIGEKGAVITASPLFRGMALAANMHVPEVEGITGFLDTNYEATVEATLKALETHDIVYTHVGAGEPVSLQGMIDDKVDAIEDFDEKIVGPLVQHAELQGNLRVLVTENHMSSVDLMRYKKSPVPYVMYPAKASGTAVQGFDEELISDGSAPIASGQELIRLFINEAG</sequence>
<evidence type="ECO:0000256" key="3">
    <source>
        <dbReference type="ARBA" id="ARBA00004921"/>
    </source>
</evidence>
<feature type="domain" description="Metalloenzyme" evidence="6">
    <location>
        <begin position="1"/>
        <end position="366"/>
    </location>
</feature>
<dbReference type="InterPro" id="IPR006124">
    <property type="entry name" value="Metalloenzyme"/>
</dbReference>
<comment type="pathway">
    <text evidence="3">Carbohydrate degradation.</text>
</comment>
<reference evidence="7 8" key="1">
    <citation type="submission" date="2020-02" db="EMBL/GenBank/DDBJ databases">
        <title>Genomic and physiological characterization of two novel Nitrospinaceae genera.</title>
        <authorList>
            <person name="Mueller A.J."/>
            <person name="Jung M.-Y."/>
            <person name="Strachan C.R."/>
            <person name="Herbold C.W."/>
            <person name="Kirkegaard R.H."/>
            <person name="Daims H."/>
        </authorList>
    </citation>
    <scope>NUCLEOTIDE SEQUENCE [LARGE SCALE GENOMIC DNA]</scope>
    <source>
        <strain evidence="7">EB</strain>
    </source>
</reference>
<dbReference type="AlphaFoldDB" id="A0A7T0BU91"/>
<comment type="function">
    <text evidence="2">Catalyzes the interconversion of 2-phosphoglycerate and 3-phosphoglycerate.</text>
</comment>
<gene>
    <name evidence="7" type="ORF">G3M70_03905</name>
</gene>
<evidence type="ECO:0000256" key="2">
    <source>
        <dbReference type="ARBA" id="ARBA00002315"/>
    </source>
</evidence>
<dbReference type="PANTHER" id="PTHR31209:SF4">
    <property type="entry name" value="2,3-BISPHOSPHOGLYCERATE-INDEPENDENT PHOSPHOGLYCERATE MUTASE"/>
    <property type="match status" value="1"/>
</dbReference>
<dbReference type="GO" id="GO:0006096">
    <property type="term" value="P:glycolytic process"/>
    <property type="evidence" value="ECO:0007669"/>
    <property type="project" value="UniProtKB-KW"/>
</dbReference>
<dbReference type="InterPro" id="IPR042253">
    <property type="entry name" value="Pglycerate_mutase_ApgM_sf"/>
</dbReference>
<evidence type="ECO:0000256" key="4">
    <source>
        <dbReference type="ARBA" id="ARBA00005524"/>
    </source>
</evidence>
<accession>A0A7T0BU91</accession>
<keyword evidence="5" id="KW-0324">Glycolysis</keyword>
<dbReference type="GO" id="GO:0046872">
    <property type="term" value="F:metal ion binding"/>
    <property type="evidence" value="ECO:0007669"/>
    <property type="project" value="InterPro"/>
</dbReference>